<accession>A0A2N5MAV1</accession>
<sequence length="87" mass="9583">MLVVSLPANFVKYSIFIKSTFSFKISNDWQAPLSAFLRGSSVTGETPTGEAEEAQRTPLRSASILTFQSPPYSITTKFAKTAFKKNT</sequence>
<name>A0A2N5MAV1_9BACI</name>
<keyword evidence="2" id="KW-1185">Reference proteome</keyword>
<protein>
    <submittedName>
        <fullName evidence="1">Uncharacterized protein</fullName>
    </submittedName>
</protein>
<dbReference type="EMBL" id="PGUY01000007">
    <property type="protein sequence ID" value="PLT31474.1"/>
    <property type="molecule type" value="Genomic_DNA"/>
</dbReference>
<evidence type="ECO:0000313" key="2">
    <source>
        <dbReference type="Proteomes" id="UP000234748"/>
    </source>
</evidence>
<gene>
    <name evidence="1" type="ORF">CUU66_02555</name>
</gene>
<dbReference type="AlphaFoldDB" id="A0A2N5MAV1"/>
<comment type="caution">
    <text evidence="1">The sequence shown here is derived from an EMBL/GenBank/DDBJ whole genome shotgun (WGS) entry which is preliminary data.</text>
</comment>
<proteinExistence type="predicted"/>
<evidence type="ECO:0000313" key="1">
    <source>
        <dbReference type="EMBL" id="PLT31474.1"/>
    </source>
</evidence>
<organism evidence="1 2">
    <name type="scientific">Peribacillus deserti</name>
    <dbReference type="NCBI Taxonomy" id="673318"/>
    <lineage>
        <taxon>Bacteria</taxon>
        <taxon>Bacillati</taxon>
        <taxon>Bacillota</taxon>
        <taxon>Bacilli</taxon>
        <taxon>Bacillales</taxon>
        <taxon>Bacillaceae</taxon>
        <taxon>Peribacillus</taxon>
    </lineage>
</organism>
<dbReference type="Proteomes" id="UP000234748">
    <property type="component" value="Unassembled WGS sequence"/>
</dbReference>
<reference evidence="1 2" key="1">
    <citation type="submission" date="2017-11" db="EMBL/GenBank/DDBJ databases">
        <title>Comparitive Functional Genomics of Dry Heat Resistant strains isolated from the Viking Spacecraft.</title>
        <authorList>
            <person name="Seuylemezian A."/>
            <person name="Cooper K."/>
            <person name="Vaishampayan P."/>
        </authorList>
    </citation>
    <scope>NUCLEOTIDE SEQUENCE [LARGE SCALE GENOMIC DNA]</scope>
    <source>
        <strain evidence="1 2">V1-29</strain>
    </source>
</reference>